<accession>A0AAV0L146</accession>
<evidence type="ECO:0000313" key="2">
    <source>
        <dbReference type="Proteomes" id="UP001154282"/>
    </source>
</evidence>
<dbReference type="Proteomes" id="UP001154282">
    <property type="component" value="Unassembled WGS sequence"/>
</dbReference>
<keyword evidence="2" id="KW-1185">Reference proteome</keyword>
<dbReference type="AlphaFoldDB" id="A0AAV0L146"/>
<organism evidence="1 2">
    <name type="scientific">Linum tenue</name>
    <dbReference type="NCBI Taxonomy" id="586396"/>
    <lineage>
        <taxon>Eukaryota</taxon>
        <taxon>Viridiplantae</taxon>
        <taxon>Streptophyta</taxon>
        <taxon>Embryophyta</taxon>
        <taxon>Tracheophyta</taxon>
        <taxon>Spermatophyta</taxon>
        <taxon>Magnoliopsida</taxon>
        <taxon>eudicotyledons</taxon>
        <taxon>Gunneridae</taxon>
        <taxon>Pentapetalae</taxon>
        <taxon>rosids</taxon>
        <taxon>fabids</taxon>
        <taxon>Malpighiales</taxon>
        <taxon>Linaceae</taxon>
        <taxon>Linum</taxon>
    </lineage>
</organism>
<protein>
    <submittedName>
        <fullName evidence="1">Uncharacterized protein</fullName>
    </submittedName>
</protein>
<dbReference type="EMBL" id="CAMGYJ010000005">
    <property type="protein sequence ID" value="CAI0426808.1"/>
    <property type="molecule type" value="Genomic_DNA"/>
</dbReference>
<sequence length="78" mass="8929">MIDLWNNRQDQEIVTASAVGRMGYQDPYKETYRRQSVRYMTPEGAADGALVAGIKRIHDLARTADPLRWGKRWGSFEG</sequence>
<evidence type="ECO:0000313" key="1">
    <source>
        <dbReference type="EMBL" id="CAI0426808.1"/>
    </source>
</evidence>
<gene>
    <name evidence="1" type="ORF">LITE_LOCUS20948</name>
</gene>
<name>A0AAV0L146_9ROSI</name>
<reference evidence="1" key="1">
    <citation type="submission" date="2022-08" db="EMBL/GenBank/DDBJ databases">
        <authorList>
            <person name="Gutierrez-Valencia J."/>
        </authorList>
    </citation>
    <scope>NUCLEOTIDE SEQUENCE</scope>
</reference>
<proteinExistence type="predicted"/>
<comment type="caution">
    <text evidence="1">The sequence shown here is derived from an EMBL/GenBank/DDBJ whole genome shotgun (WGS) entry which is preliminary data.</text>
</comment>